<proteinExistence type="predicted"/>
<evidence type="ECO:0000313" key="2">
    <source>
        <dbReference type="Proteomes" id="UP000070134"/>
    </source>
</evidence>
<name>A0A127A7L5_9MICC</name>
<gene>
    <name evidence="1" type="ORF">SA2016_3961</name>
</gene>
<keyword evidence="2" id="KW-1185">Reference proteome</keyword>
<dbReference type="Proteomes" id="UP000070134">
    <property type="component" value="Chromosome"/>
</dbReference>
<evidence type="ECO:0000313" key="1">
    <source>
        <dbReference type="EMBL" id="AMM34615.1"/>
    </source>
</evidence>
<dbReference type="KEGG" id="satk:SA2016_3961"/>
<dbReference type="AlphaFoldDB" id="A0A127A7L5"/>
<dbReference type="EMBL" id="CP014518">
    <property type="protein sequence ID" value="AMM34615.1"/>
    <property type="molecule type" value="Genomic_DNA"/>
</dbReference>
<dbReference type="STRING" id="37927.SA2016_3961"/>
<organism evidence="1 2">
    <name type="scientific">Sinomonas atrocyanea</name>
    <dbReference type="NCBI Taxonomy" id="37927"/>
    <lineage>
        <taxon>Bacteria</taxon>
        <taxon>Bacillati</taxon>
        <taxon>Actinomycetota</taxon>
        <taxon>Actinomycetes</taxon>
        <taxon>Micrococcales</taxon>
        <taxon>Micrococcaceae</taxon>
        <taxon>Sinomonas</taxon>
    </lineage>
</organism>
<protein>
    <submittedName>
        <fullName evidence="1">Uncharacterized protein</fullName>
    </submittedName>
</protein>
<accession>A0A127A7L5</accession>
<reference evidence="1 2" key="1">
    <citation type="submission" date="2016-02" db="EMBL/GenBank/DDBJ databases">
        <title>Complete genome of Sinomonas atrocyanea KCTC 3377.</title>
        <authorList>
            <person name="Kim K.M."/>
        </authorList>
    </citation>
    <scope>NUCLEOTIDE SEQUENCE [LARGE SCALE GENOMIC DNA]</scope>
    <source>
        <strain evidence="1 2">KCTC 3377</strain>
    </source>
</reference>
<sequence>MAENASADSWAHALDDLVALIDHPIPAPAHWIENGSREELDEARAVAVAWGWLMRAKRTAQAVLGLDRLGFGTEAAPLLCSFVEHAARLVWAGRRERSEAVEILVGVHLDAGRGLSEDELQLLGALQHDHLGKAVEPDGGSDLLRLFTRAQRESHPGTASASAYLEESADRHGWLLRLLPKEREPALDAHLAALLLLAFEGYVRIAGLGGQFGPGIDALGARMEHLVAVGGREPAAG</sequence>
<dbReference type="RefSeq" id="WP_066501507.1">
    <property type="nucleotide sequence ID" value="NZ_BJMO01000006.1"/>
</dbReference>